<dbReference type="Proteomes" id="UP000186808">
    <property type="component" value="Unassembled WGS sequence"/>
</dbReference>
<protein>
    <submittedName>
        <fullName evidence="3">Outer membrane protein TolC</fullName>
    </submittedName>
    <submittedName>
        <fullName evidence="4">Outer membrane protein oprM</fullName>
    </submittedName>
</protein>
<evidence type="ECO:0000256" key="1">
    <source>
        <dbReference type="ARBA" id="ARBA00007613"/>
    </source>
</evidence>
<evidence type="ECO:0000313" key="6">
    <source>
        <dbReference type="Proteomes" id="UP000254374"/>
    </source>
</evidence>
<dbReference type="AlphaFoldDB" id="A0A377GKE1"/>
<dbReference type="GO" id="GO:0015562">
    <property type="term" value="F:efflux transmembrane transporter activity"/>
    <property type="evidence" value="ECO:0007669"/>
    <property type="project" value="InterPro"/>
</dbReference>
<dbReference type="STRING" id="464.Lgor_0401"/>
<dbReference type="Proteomes" id="UP000254374">
    <property type="component" value="Unassembled WGS sequence"/>
</dbReference>
<dbReference type="SUPFAM" id="SSF56954">
    <property type="entry name" value="Outer membrane efflux proteins (OEP)"/>
    <property type="match status" value="1"/>
</dbReference>
<evidence type="ECO:0000313" key="3">
    <source>
        <dbReference type="EMBL" id="SIR61752.1"/>
    </source>
</evidence>
<dbReference type="EMBL" id="UGGV01000001">
    <property type="protein sequence ID" value="STO25287.1"/>
    <property type="molecule type" value="Genomic_DNA"/>
</dbReference>
<proteinExistence type="inferred from homology"/>
<dbReference type="EMBL" id="FTNL01000017">
    <property type="protein sequence ID" value="SIR61752.1"/>
    <property type="molecule type" value="Genomic_DNA"/>
</dbReference>
<accession>A0A377GKE1</accession>
<dbReference type="Gene3D" id="2.20.200.10">
    <property type="entry name" value="Outer membrane efflux proteins (OEP)"/>
    <property type="match status" value="1"/>
</dbReference>
<reference evidence="3 5" key="1">
    <citation type="submission" date="2017-01" db="EMBL/GenBank/DDBJ databases">
        <authorList>
            <person name="Varghese N."/>
            <person name="Submissions S."/>
        </authorList>
    </citation>
    <scope>NUCLEOTIDE SEQUENCE [LARGE SCALE GENOMIC DNA]</scope>
    <source>
        <strain evidence="3 5">ATCC 33342</strain>
    </source>
</reference>
<evidence type="ECO:0000256" key="2">
    <source>
        <dbReference type="SAM" id="SignalP"/>
    </source>
</evidence>
<dbReference type="InterPro" id="IPR010131">
    <property type="entry name" value="MdtP/NodT-like"/>
</dbReference>
<dbReference type="PANTHER" id="PTHR30203">
    <property type="entry name" value="OUTER MEMBRANE CATION EFFLUX PROTEIN"/>
    <property type="match status" value="1"/>
</dbReference>
<dbReference type="Pfam" id="PF02321">
    <property type="entry name" value="OEP"/>
    <property type="match status" value="2"/>
</dbReference>
<dbReference type="PANTHER" id="PTHR30203:SF30">
    <property type="entry name" value="OUTER MEMBRANE PROTEIN-RELATED"/>
    <property type="match status" value="1"/>
</dbReference>
<name>A0A377GKE1_9GAMM</name>
<sequence>MRSTATLIILVMTSALVACMPSTKNSRLTSIPIPDYLKDSSNHHALNQLPYQAWWQDFKSPLLNQLVDKALLYNNNVVIAKRSIHVAHTELQTIRLNWLPGLNILMGFSQDPALGNPGVFYGVLPSYYQNFVALYFQQKKAEFVLQRAKAYYLGVRLTVIGEVISSYFSLLAWNHQLTLLKQIEQDYKELLASLEIAKKQGLANNLQLLTLTSQLQSILGQQKQVQNNIIASENALRYLINQPPGKIKSSQLFINLPSKAVPLNKINTQVMLRRPDVMVALTSLLAACSGINVAESQLLPALTLDYFWGKASLNGTFKSPTHSAPYGDMYATFNLSPSIFGQIITSKATFNRSLAEYNKIIQNALRLIANSIAANQKLMAKYHEDSLSLISLRKRYQLQQDLYRKGLISHNDLLYSRIEINQQDYRLTISKLEQLFSVISLYEELAAGIFYHERGLTDYDPKVPLTRFLKL</sequence>
<dbReference type="InterPro" id="IPR003423">
    <property type="entry name" value="OMP_efflux"/>
</dbReference>
<comment type="similarity">
    <text evidence="1">Belongs to the outer membrane factor (OMF) (TC 1.B.17) family.</text>
</comment>
<reference evidence="4 6" key="2">
    <citation type="submission" date="2018-06" db="EMBL/GenBank/DDBJ databases">
        <authorList>
            <consortium name="Pathogen Informatics"/>
            <person name="Doyle S."/>
        </authorList>
    </citation>
    <scope>NUCLEOTIDE SEQUENCE [LARGE SCALE GENOMIC DNA]</scope>
    <source>
        <strain evidence="4 6">NCTC11401</strain>
    </source>
</reference>
<dbReference type="Gene3D" id="1.20.1600.10">
    <property type="entry name" value="Outer membrane efflux proteins (OEP)"/>
    <property type="match status" value="1"/>
</dbReference>
<keyword evidence="2" id="KW-0732">Signal</keyword>
<evidence type="ECO:0000313" key="5">
    <source>
        <dbReference type="Proteomes" id="UP000186808"/>
    </source>
</evidence>
<dbReference type="OrthoDB" id="9770517at2"/>
<feature type="chain" id="PRO_5016607335" evidence="2">
    <location>
        <begin position="18"/>
        <end position="471"/>
    </location>
</feature>
<dbReference type="PROSITE" id="PS51257">
    <property type="entry name" value="PROKAR_LIPOPROTEIN"/>
    <property type="match status" value="1"/>
</dbReference>
<evidence type="ECO:0000313" key="4">
    <source>
        <dbReference type="EMBL" id="STO25287.1"/>
    </source>
</evidence>
<organism evidence="4 6">
    <name type="scientific">Fluoribacter gormanii</name>
    <dbReference type="NCBI Taxonomy" id="464"/>
    <lineage>
        <taxon>Bacteria</taxon>
        <taxon>Pseudomonadati</taxon>
        <taxon>Pseudomonadota</taxon>
        <taxon>Gammaproteobacteria</taxon>
        <taxon>Legionellales</taxon>
        <taxon>Legionellaceae</taxon>
        <taxon>Fluoribacter</taxon>
    </lineage>
</organism>
<keyword evidence="5" id="KW-1185">Reference proteome</keyword>
<gene>
    <name evidence="4" type="primary">oprM_2</name>
    <name evidence="4" type="ORF">NCTC11401_02118</name>
    <name evidence="3" type="ORF">SAMN05421777_11717</name>
</gene>
<feature type="signal peptide" evidence="2">
    <location>
        <begin position="1"/>
        <end position="17"/>
    </location>
</feature>